<proteinExistence type="predicted"/>
<evidence type="ECO:0000313" key="2">
    <source>
        <dbReference type="EMBL" id="XBP95949.1"/>
    </source>
</evidence>
<dbReference type="AlphaFoldDB" id="A0AAU8HMX0"/>
<accession>A0AAU8HMX0</accession>
<feature type="region of interest" description="Disordered" evidence="1">
    <location>
        <begin position="1"/>
        <end position="24"/>
    </location>
</feature>
<organism evidence="3">
    <name type="scientific">Micromonospora sp. CCTCC AA 2012012</name>
    <dbReference type="NCBI Taxonomy" id="3111921"/>
    <lineage>
        <taxon>Bacteria</taxon>
        <taxon>Bacillati</taxon>
        <taxon>Actinomycetota</taxon>
        <taxon>Actinomycetes</taxon>
        <taxon>Micromonosporales</taxon>
        <taxon>Micromonosporaceae</taxon>
        <taxon>Micromonospora</taxon>
    </lineage>
</organism>
<reference evidence="3" key="2">
    <citation type="submission" date="2024-06" db="EMBL/GenBank/DDBJ databases">
        <title>Micromonospora mangrovi CCTCC AA 2012012 genome sequences.</title>
        <authorList>
            <person name="Gao J."/>
        </authorList>
    </citation>
    <scope>NUCLEOTIDE SEQUENCE</scope>
    <source>
        <strain evidence="3">CCTCC AA 2012012</strain>
    </source>
</reference>
<evidence type="ECO:0000313" key="3">
    <source>
        <dbReference type="EMBL" id="XCH76653.1"/>
    </source>
</evidence>
<reference evidence="2" key="1">
    <citation type="submission" date="2024-01" db="EMBL/GenBank/DDBJ databases">
        <title>The genome sequence of Micromonospora mangrovi CCTCC AA 2012012.</title>
        <authorList>
            <person name="Gao J."/>
        </authorList>
    </citation>
    <scope>NUCLEOTIDE SEQUENCE</scope>
    <source>
        <strain evidence="2">CCTCC AA 2012012</strain>
    </source>
</reference>
<evidence type="ECO:0000256" key="1">
    <source>
        <dbReference type="SAM" id="MobiDB-lite"/>
    </source>
</evidence>
<gene>
    <name evidence="3" type="ORF">ABUL08_11340</name>
    <name evidence="2" type="ORF">VK199_11290</name>
</gene>
<name>A0AAU8HMX0_9ACTN</name>
<dbReference type="EMBL" id="CP159342">
    <property type="protein sequence ID" value="XCH76653.1"/>
    <property type="molecule type" value="Genomic_DNA"/>
</dbReference>
<sequence>MHPANLARTTDGRGSTLRHGGREVDRRAPLADFARIAADLPVFRITAEPPAG</sequence>
<dbReference type="RefSeq" id="WP_350937226.1">
    <property type="nucleotide sequence ID" value="NZ_CP157762.1"/>
</dbReference>
<dbReference type="EMBL" id="CP157762">
    <property type="protein sequence ID" value="XBP95949.1"/>
    <property type="molecule type" value="Genomic_DNA"/>
</dbReference>
<protein>
    <submittedName>
        <fullName evidence="3">Uncharacterized protein</fullName>
    </submittedName>
</protein>